<dbReference type="GO" id="GO:0019346">
    <property type="term" value="P:transsulfuration"/>
    <property type="evidence" value="ECO:0007669"/>
    <property type="project" value="InterPro"/>
</dbReference>
<evidence type="ECO:0000256" key="1">
    <source>
        <dbReference type="ARBA" id="ARBA00001933"/>
    </source>
</evidence>
<organism evidence="5 6">
    <name type="scientific">Halovulum marinum</name>
    <dbReference type="NCBI Taxonomy" id="2662447"/>
    <lineage>
        <taxon>Bacteria</taxon>
        <taxon>Pseudomonadati</taxon>
        <taxon>Pseudomonadota</taxon>
        <taxon>Alphaproteobacteria</taxon>
        <taxon>Rhodobacterales</taxon>
        <taxon>Paracoccaceae</taxon>
        <taxon>Halovulum</taxon>
    </lineage>
</organism>
<dbReference type="EMBL" id="WIND01000014">
    <property type="protein sequence ID" value="MSU90936.1"/>
    <property type="molecule type" value="Genomic_DNA"/>
</dbReference>
<dbReference type="Pfam" id="PF01053">
    <property type="entry name" value="Cys_Met_Meta_PP"/>
    <property type="match status" value="1"/>
</dbReference>
<proteinExistence type="inferred from homology"/>
<dbReference type="InterPro" id="IPR015422">
    <property type="entry name" value="PyrdxlP-dep_Trfase_small"/>
</dbReference>
<comment type="similarity">
    <text evidence="4">Belongs to the trans-sulfuration enzymes family.</text>
</comment>
<sequence>MTANDRLAPATRAAQALRMIDARTGAVVPGVEPASTFARDEAYAPRQRYIYARDGGPTVEHAEAVLASLDGAADSLLFASGMAALVTLTETLAAGDRVAAPRIMYHGGQSWLYRLAERRGIHLDLYDQADPLGAARAVRGDTGWLWVETPANPSWDVVDIAAAAQAAHAAGARLLADCTAAPPCALRALDLGADVAFHSATKYLNGHSDLTAGVLSLRDAEFAAELRGLRALMGNVLSAWDAWLLIRGLRTLFIRWERSSQNALAIARHFRGHPKIAQVLYPGLPGHPGHAVAAAQMQGGFGGMLSLMVTGDGAIAHDVARLANVFLPATSLGGVESLIEHRKAVEGPHSVVPPQLLRLSVGIEDAADLIADLEQALERAG</sequence>
<dbReference type="GO" id="GO:0005737">
    <property type="term" value="C:cytoplasm"/>
    <property type="evidence" value="ECO:0007669"/>
    <property type="project" value="TreeGrafter"/>
</dbReference>
<dbReference type="PANTHER" id="PTHR11808">
    <property type="entry name" value="TRANS-SULFURATION ENZYME FAMILY MEMBER"/>
    <property type="match status" value="1"/>
</dbReference>
<dbReference type="RefSeq" id="WP_154447590.1">
    <property type="nucleotide sequence ID" value="NZ_WIND01000014.1"/>
</dbReference>
<feature type="modified residue" description="N6-(pyridoxal phosphate)lysine" evidence="3">
    <location>
        <position position="202"/>
    </location>
</feature>
<protein>
    <submittedName>
        <fullName evidence="5">Cystathionine gamma-synthase</fullName>
    </submittedName>
</protein>
<keyword evidence="2 3" id="KW-0663">Pyridoxal phosphate</keyword>
<evidence type="ECO:0000256" key="2">
    <source>
        <dbReference type="ARBA" id="ARBA00022898"/>
    </source>
</evidence>
<gene>
    <name evidence="5" type="ORF">GE300_15175</name>
</gene>
<dbReference type="Gene3D" id="3.90.1150.10">
    <property type="entry name" value="Aspartate Aminotransferase, domain 1"/>
    <property type="match status" value="1"/>
</dbReference>
<reference evidence="5 6" key="1">
    <citation type="submission" date="2019-10" db="EMBL/GenBank/DDBJ databases">
        <title>Cognatihalovulum marinum gen. nov. sp. nov., a new member of the family Rhodobacteraceae isolated from deep seawater of the Northwest Indian Ocean.</title>
        <authorList>
            <person name="Ruan C."/>
            <person name="Wang J."/>
            <person name="Zheng X."/>
            <person name="Song L."/>
            <person name="Zhu Y."/>
            <person name="Huang Y."/>
            <person name="Lu Z."/>
            <person name="Du W."/>
            <person name="Huang L."/>
            <person name="Dai X."/>
        </authorList>
    </citation>
    <scope>NUCLEOTIDE SEQUENCE [LARGE SCALE GENOMIC DNA]</scope>
    <source>
        <strain evidence="5 6">2CG4</strain>
    </source>
</reference>
<comment type="caution">
    <text evidence="5">The sequence shown here is derived from an EMBL/GenBank/DDBJ whole genome shotgun (WGS) entry which is preliminary data.</text>
</comment>
<dbReference type="InterPro" id="IPR000277">
    <property type="entry name" value="Cys/Met-Metab_PyrdxlP-dep_enz"/>
</dbReference>
<evidence type="ECO:0000256" key="4">
    <source>
        <dbReference type="RuleBase" id="RU362118"/>
    </source>
</evidence>
<dbReference type="Proteomes" id="UP000474957">
    <property type="component" value="Unassembled WGS sequence"/>
</dbReference>
<dbReference type="GO" id="GO:0004123">
    <property type="term" value="F:cystathionine gamma-lyase activity"/>
    <property type="evidence" value="ECO:0007669"/>
    <property type="project" value="TreeGrafter"/>
</dbReference>
<dbReference type="Gene3D" id="3.40.640.10">
    <property type="entry name" value="Type I PLP-dependent aspartate aminotransferase-like (Major domain)"/>
    <property type="match status" value="1"/>
</dbReference>
<dbReference type="PIRSF" id="PIRSF001434">
    <property type="entry name" value="CGS"/>
    <property type="match status" value="1"/>
</dbReference>
<dbReference type="PROSITE" id="PS00868">
    <property type="entry name" value="CYS_MET_METAB_PP"/>
    <property type="match status" value="1"/>
</dbReference>
<dbReference type="GO" id="GO:0019343">
    <property type="term" value="P:cysteine biosynthetic process via cystathionine"/>
    <property type="evidence" value="ECO:0007669"/>
    <property type="project" value="TreeGrafter"/>
</dbReference>
<dbReference type="PANTHER" id="PTHR11808:SF85">
    <property type="entry name" value="CYSTATHIONINE GAMMA-LYASE-RELATED"/>
    <property type="match status" value="1"/>
</dbReference>
<dbReference type="GO" id="GO:0030170">
    <property type="term" value="F:pyridoxal phosphate binding"/>
    <property type="evidence" value="ECO:0007669"/>
    <property type="project" value="InterPro"/>
</dbReference>
<dbReference type="InterPro" id="IPR054542">
    <property type="entry name" value="Cys_met_metab_PP"/>
</dbReference>
<evidence type="ECO:0000256" key="3">
    <source>
        <dbReference type="PIRSR" id="PIRSR001434-2"/>
    </source>
</evidence>
<accession>A0A6L5Z2Z7</accession>
<dbReference type="AlphaFoldDB" id="A0A6L5Z2Z7"/>
<dbReference type="SUPFAM" id="SSF53383">
    <property type="entry name" value="PLP-dependent transferases"/>
    <property type="match status" value="1"/>
</dbReference>
<evidence type="ECO:0000313" key="5">
    <source>
        <dbReference type="EMBL" id="MSU90936.1"/>
    </source>
</evidence>
<name>A0A6L5Z2Z7_9RHOB</name>
<dbReference type="InterPro" id="IPR015424">
    <property type="entry name" value="PyrdxlP-dep_Trfase"/>
</dbReference>
<dbReference type="InterPro" id="IPR015421">
    <property type="entry name" value="PyrdxlP-dep_Trfase_major"/>
</dbReference>
<dbReference type="FunFam" id="3.40.640.10:FF:000046">
    <property type="entry name" value="Cystathionine gamma-lyase"/>
    <property type="match status" value="1"/>
</dbReference>
<evidence type="ECO:0000313" key="6">
    <source>
        <dbReference type="Proteomes" id="UP000474957"/>
    </source>
</evidence>
<comment type="cofactor">
    <cofactor evidence="1 4">
        <name>pyridoxal 5'-phosphate</name>
        <dbReference type="ChEBI" id="CHEBI:597326"/>
    </cofactor>
</comment>
<keyword evidence="6" id="KW-1185">Reference proteome</keyword>